<dbReference type="EMBL" id="NVUL01000050">
    <property type="protein sequence ID" value="PCI76972.1"/>
    <property type="molecule type" value="Genomic_DNA"/>
</dbReference>
<evidence type="ECO:0000313" key="2">
    <source>
        <dbReference type="Proteomes" id="UP000218767"/>
    </source>
</evidence>
<protein>
    <submittedName>
        <fullName evidence="1">Multidrug transporter</fullName>
    </submittedName>
</protein>
<comment type="caution">
    <text evidence="1">The sequence shown here is derived from an EMBL/GenBank/DDBJ whole genome shotgun (WGS) entry which is preliminary data.</text>
</comment>
<evidence type="ECO:0000313" key="1">
    <source>
        <dbReference type="EMBL" id="PCI76972.1"/>
    </source>
</evidence>
<reference evidence="2" key="1">
    <citation type="submission" date="2017-08" db="EMBL/GenBank/DDBJ databases">
        <title>A dynamic microbial community with high functional redundancy inhabits the cold, oxic subseafloor aquifer.</title>
        <authorList>
            <person name="Tully B.J."/>
            <person name="Wheat C.G."/>
            <person name="Glazer B.T."/>
            <person name="Huber J.A."/>
        </authorList>
    </citation>
    <scope>NUCLEOTIDE SEQUENCE [LARGE SCALE GENOMIC DNA]</scope>
</reference>
<dbReference type="AlphaFoldDB" id="A0A2A4X2S1"/>
<proteinExistence type="predicted"/>
<dbReference type="Proteomes" id="UP000218767">
    <property type="component" value="Unassembled WGS sequence"/>
</dbReference>
<dbReference type="InterPro" id="IPR010836">
    <property type="entry name" value="SapC"/>
</dbReference>
<dbReference type="Pfam" id="PF07277">
    <property type="entry name" value="SapC"/>
    <property type="match status" value="1"/>
</dbReference>
<gene>
    <name evidence="1" type="ORF">COB20_09175</name>
</gene>
<sequence>MSKPVLLDFEKHGKLRLSEPKDFTSHKTENFVPVVFQEFYELATEFPLVFIRNKKTGDFVPGAMMGLNQGVNLYCQIPEWQPVFIPATFTVTPLSVSKLDPDSNEADITIDEQSPLLSETVGEPLYQSDGLATDYLKKRIDHVVRVTQQSVQTIALCRYLAEKRLLTSRPLRLQHTESSPKYEVEGVYMIDENALEELSNGEFQELRERGLLPLIYSHLTSLQQIGRLTHLQYAADLEKAMG</sequence>
<name>A0A2A4X2S1_9GAMM</name>
<accession>A0A2A4X2S1</accession>
<organism evidence="1 2">
    <name type="scientific">SAR86 cluster bacterium</name>
    <dbReference type="NCBI Taxonomy" id="2030880"/>
    <lineage>
        <taxon>Bacteria</taxon>
        <taxon>Pseudomonadati</taxon>
        <taxon>Pseudomonadota</taxon>
        <taxon>Gammaproteobacteria</taxon>
        <taxon>SAR86 cluster</taxon>
    </lineage>
</organism>